<keyword evidence="3" id="KW-0482">Metalloprotease</keyword>
<evidence type="ECO:0000313" key="3">
    <source>
        <dbReference type="EMBL" id="MBI5248624.1"/>
    </source>
</evidence>
<dbReference type="GO" id="GO:0004175">
    <property type="term" value="F:endopeptidase activity"/>
    <property type="evidence" value="ECO:0007669"/>
    <property type="project" value="UniProtKB-ARBA"/>
</dbReference>
<comment type="caution">
    <text evidence="3">The sequence shown here is derived from an EMBL/GenBank/DDBJ whole genome shotgun (WGS) entry which is preliminary data.</text>
</comment>
<keyword evidence="1" id="KW-1133">Transmembrane helix</keyword>
<keyword evidence="1" id="KW-0812">Transmembrane</keyword>
<name>A0A9D6Z2C0_9BACT</name>
<proteinExistence type="predicted"/>
<dbReference type="AlphaFoldDB" id="A0A9D6Z2C0"/>
<evidence type="ECO:0000313" key="4">
    <source>
        <dbReference type="Proteomes" id="UP000807825"/>
    </source>
</evidence>
<dbReference type="Pfam" id="PF02517">
    <property type="entry name" value="Rce1-like"/>
    <property type="match status" value="1"/>
</dbReference>
<feature type="transmembrane region" description="Helical" evidence="1">
    <location>
        <begin position="174"/>
        <end position="204"/>
    </location>
</feature>
<feature type="transmembrane region" description="Helical" evidence="1">
    <location>
        <begin position="249"/>
        <end position="268"/>
    </location>
</feature>
<organism evidence="3 4">
    <name type="scientific">Desulfomonile tiedjei</name>
    <dbReference type="NCBI Taxonomy" id="2358"/>
    <lineage>
        <taxon>Bacteria</taxon>
        <taxon>Pseudomonadati</taxon>
        <taxon>Thermodesulfobacteriota</taxon>
        <taxon>Desulfomonilia</taxon>
        <taxon>Desulfomonilales</taxon>
        <taxon>Desulfomonilaceae</taxon>
        <taxon>Desulfomonile</taxon>
    </lineage>
</organism>
<dbReference type="PANTHER" id="PTHR43592:SF15">
    <property type="entry name" value="CAAX AMINO TERMINAL PROTEASE FAMILY PROTEIN"/>
    <property type="match status" value="1"/>
</dbReference>
<feature type="transmembrane region" description="Helical" evidence="1">
    <location>
        <begin position="20"/>
        <end position="39"/>
    </location>
</feature>
<sequence length="295" mass="33321">MQGYVAPFGIPRVRELVGRAVLALIAAIFWGGIICFVFLERQTVVVQGVVIQIFFDGFFLLLIAPSLSRCWRPALLFGLAPERSSFRQYAFVVIPLLIVAIATTYLFYFPLSYVWPRFVEWKLLDQPRLITGTDNPLGNLLCFSYIVLIGPVFEEFLFRGLLLTRWALKWNARTAIFASSALFALGHDDIVGTFFVGYVLWVLYIKTKSLFVPMAVHIANNGICWILGCVDVLITGSDGQPTLAEWQSYWWMGLAATLIVAPWVVIFIKNHMPLQTWQIPHLALQGTGQEAEIRA</sequence>
<keyword evidence="3" id="KW-0378">Hydrolase</keyword>
<reference evidence="3" key="1">
    <citation type="submission" date="2020-07" db="EMBL/GenBank/DDBJ databases">
        <title>Huge and variable diversity of episymbiotic CPR bacteria and DPANN archaea in groundwater ecosystems.</title>
        <authorList>
            <person name="He C.Y."/>
            <person name="Keren R."/>
            <person name="Whittaker M."/>
            <person name="Farag I.F."/>
            <person name="Doudna J."/>
            <person name="Cate J.H.D."/>
            <person name="Banfield J.F."/>
        </authorList>
    </citation>
    <scope>NUCLEOTIDE SEQUENCE</scope>
    <source>
        <strain evidence="3">NC_groundwater_1664_Pr3_B-0.1um_52_9</strain>
    </source>
</reference>
<feature type="transmembrane region" description="Helical" evidence="1">
    <location>
        <begin position="45"/>
        <end position="68"/>
    </location>
</feature>
<feature type="transmembrane region" description="Helical" evidence="1">
    <location>
        <begin position="89"/>
        <end position="115"/>
    </location>
</feature>
<gene>
    <name evidence="3" type="ORF">HY912_03945</name>
</gene>
<feature type="domain" description="CAAX prenyl protease 2/Lysostaphin resistance protein A-like" evidence="2">
    <location>
        <begin position="139"/>
        <end position="222"/>
    </location>
</feature>
<dbReference type="GO" id="GO:0080120">
    <property type="term" value="P:CAAX-box protein maturation"/>
    <property type="evidence" value="ECO:0007669"/>
    <property type="project" value="UniProtKB-ARBA"/>
</dbReference>
<dbReference type="EMBL" id="JACRDE010000117">
    <property type="protein sequence ID" value="MBI5248624.1"/>
    <property type="molecule type" value="Genomic_DNA"/>
</dbReference>
<keyword evidence="3" id="KW-0645">Protease</keyword>
<dbReference type="InterPro" id="IPR003675">
    <property type="entry name" value="Rce1/LyrA-like_dom"/>
</dbReference>
<dbReference type="GO" id="GO:0008237">
    <property type="term" value="F:metallopeptidase activity"/>
    <property type="evidence" value="ECO:0007669"/>
    <property type="project" value="UniProtKB-KW"/>
</dbReference>
<dbReference type="PANTHER" id="PTHR43592">
    <property type="entry name" value="CAAX AMINO TERMINAL PROTEASE"/>
    <property type="match status" value="1"/>
</dbReference>
<keyword evidence="1" id="KW-0472">Membrane</keyword>
<feature type="transmembrane region" description="Helical" evidence="1">
    <location>
        <begin position="135"/>
        <end position="153"/>
    </location>
</feature>
<evidence type="ECO:0000256" key="1">
    <source>
        <dbReference type="SAM" id="Phobius"/>
    </source>
</evidence>
<protein>
    <submittedName>
        <fullName evidence="3">CPBP family intramembrane metalloprotease</fullName>
    </submittedName>
</protein>
<accession>A0A9D6Z2C0</accession>
<dbReference type="Proteomes" id="UP000807825">
    <property type="component" value="Unassembled WGS sequence"/>
</dbReference>
<evidence type="ECO:0000259" key="2">
    <source>
        <dbReference type="Pfam" id="PF02517"/>
    </source>
</evidence>